<accession>A0AAE1DK34</accession>
<proteinExistence type="predicted"/>
<sequence length="145" mass="16453">MFTQEMPVVRDDGQSDQFHHILKHLNYNNSNAVTELFTLNDTVSFYGLKVFNESCGPRSSDLSKNFSLKKCSASIIEPDLSLTGRASVGTSSRPRLSTLDVLQDWPSPGLCLVQFRPGACCYVFLTPLEREGVWEQRRTCWRFLV</sequence>
<dbReference type="EMBL" id="JAWDGP010003540">
    <property type="protein sequence ID" value="KAK3773402.1"/>
    <property type="molecule type" value="Genomic_DNA"/>
</dbReference>
<evidence type="ECO:0000313" key="2">
    <source>
        <dbReference type="Proteomes" id="UP001283361"/>
    </source>
</evidence>
<evidence type="ECO:0000313" key="1">
    <source>
        <dbReference type="EMBL" id="KAK3773402.1"/>
    </source>
</evidence>
<name>A0AAE1DK34_9GAST</name>
<keyword evidence="2" id="KW-1185">Reference proteome</keyword>
<organism evidence="1 2">
    <name type="scientific">Elysia crispata</name>
    <name type="common">lettuce slug</name>
    <dbReference type="NCBI Taxonomy" id="231223"/>
    <lineage>
        <taxon>Eukaryota</taxon>
        <taxon>Metazoa</taxon>
        <taxon>Spiralia</taxon>
        <taxon>Lophotrochozoa</taxon>
        <taxon>Mollusca</taxon>
        <taxon>Gastropoda</taxon>
        <taxon>Heterobranchia</taxon>
        <taxon>Euthyneura</taxon>
        <taxon>Panpulmonata</taxon>
        <taxon>Sacoglossa</taxon>
        <taxon>Placobranchoidea</taxon>
        <taxon>Plakobranchidae</taxon>
        <taxon>Elysia</taxon>
    </lineage>
</organism>
<comment type="caution">
    <text evidence="1">The sequence shown here is derived from an EMBL/GenBank/DDBJ whole genome shotgun (WGS) entry which is preliminary data.</text>
</comment>
<dbReference type="AlphaFoldDB" id="A0AAE1DK34"/>
<gene>
    <name evidence="1" type="ORF">RRG08_014271</name>
</gene>
<protein>
    <submittedName>
        <fullName evidence="1">Uncharacterized protein</fullName>
    </submittedName>
</protein>
<reference evidence="1" key="1">
    <citation type="journal article" date="2023" name="G3 (Bethesda)">
        <title>A reference genome for the long-term kleptoplast-retaining sea slug Elysia crispata morphotype clarki.</title>
        <authorList>
            <person name="Eastman K.E."/>
            <person name="Pendleton A.L."/>
            <person name="Shaikh M.A."/>
            <person name="Suttiyut T."/>
            <person name="Ogas R."/>
            <person name="Tomko P."/>
            <person name="Gavelis G."/>
            <person name="Widhalm J.R."/>
            <person name="Wisecaver J.H."/>
        </authorList>
    </citation>
    <scope>NUCLEOTIDE SEQUENCE</scope>
    <source>
        <strain evidence="1">ECLA1</strain>
    </source>
</reference>
<dbReference type="Proteomes" id="UP001283361">
    <property type="component" value="Unassembled WGS sequence"/>
</dbReference>